<gene>
    <name evidence="5" type="ORF">EDD35_5712</name>
</gene>
<feature type="transmembrane region" description="Helical" evidence="2">
    <location>
        <begin position="80"/>
        <end position="98"/>
    </location>
</feature>
<feature type="transmembrane region" description="Helical" evidence="2">
    <location>
        <begin position="138"/>
        <end position="160"/>
    </location>
</feature>
<dbReference type="RefSeq" id="WP_123685602.1">
    <property type="nucleotide sequence ID" value="NZ_RKHY01000001.1"/>
</dbReference>
<feature type="region of interest" description="Disordered" evidence="1">
    <location>
        <begin position="187"/>
        <end position="211"/>
    </location>
</feature>
<accession>A0A3N2H330</accession>
<keyword evidence="2" id="KW-0472">Membrane</keyword>
<evidence type="ECO:0000313" key="6">
    <source>
        <dbReference type="Proteomes" id="UP000274843"/>
    </source>
</evidence>
<dbReference type="Pfam" id="PF01569">
    <property type="entry name" value="PAP2"/>
    <property type="match status" value="1"/>
</dbReference>
<sequence>MRWAVVAVCAAAALAIGVPFAGDTAASGLDATVTAWIDGAFGGQPALLRLFVLPTEPVVLLSLLAIVVLACALGRRWDGVTLAVLGVAAPVALNTWVLKPLFDRMKYDYLAYPSGHTVSMVATLTVLVLLARPGIARAVTAGVSAVILVIAGIGLVGLGYHYPTDVAGGACFAVAVVLALSSPTRRLAPARSAGSPPAGTSSGSPPAASPR</sequence>
<keyword evidence="6" id="KW-1185">Reference proteome</keyword>
<organism evidence="5 6">
    <name type="scientific">Amycolatopsis thermoflava</name>
    <dbReference type="NCBI Taxonomy" id="84480"/>
    <lineage>
        <taxon>Bacteria</taxon>
        <taxon>Bacillati</taxon>
        <taxon>Actinomycetota</taxon>
        <taxon>Actinomycetes</taxon>
        <taxon>Pseudonocardiales</taxon>
        <taxon>Pseudonocardiaceae</taxon>
        <taxon>Amycolatopsis</taxon>
        <taxon>Amycolatopsis methanolica group</taxon>
    </lineage>
</organism>
<feature type="transmembrane region" description="Helical" evidence="2">
    <location>
        <begin position="166"/>
        <end position="182"/>
    </location>
</feature>
<protein>
    <submittedName>
        <fullName evidence="5">PAP2 superfamily protein</fullName>
    </submittedName>
</protein>
<reference evidence="5 6" key="1">
    <citation type="submission" date="2018-11" db="EMBL/GenBank/DDBJ databases">
        <title>Sequencing the genomes of 1000 actinobacteria strains.</title>
        <authorList>
            <person name="Klenk H.-P."/>
        </authorList>
    </citation>
    <scope>NUCLEOTIDE SEQUENCE [LARGE SCALE GENOMIC DNA]</scope>
    <source>
        <strain evidence="5 6">DSM 44348</strain>
    </source>
</reference>
<feature type="compositionally biased region" description="Low complexity" evidence="1">
    <location>
        <begin position="189"/>
        <end position="211"/>
    </location>
</feature>
<feature type="domain" description="Phosphatidic acid phosphatase type 2/haloperoxidase" evidence="4">
    <location>
        <begin position="110"/>
        <end position="180"/>
    </location>
</feature>
<evidence type="ECO:0000256" key="2">
    <source>
        <dbReference type="SAM" id="Phobius"/>
    </source>
</evidence>
<keyword evidence="3" id="KW-0732">Signal</keyword>
<dbReference type="AlphaFoldDB" id="A0A3N2H330"/>
<proteinExistence type="predicted"/>
<dbReference type="GeneID" id="301847000"/>
<feature type="chain" id="PRO_5018280620" evidence="3">
    <location>
        <begin position="22"/>
        <end position="211"/>
    </location>
</feature>
<evidence type="ECO:0000313" key="5">
    <source>
        <dbReference type="EMBL" id="ROS43306.1"/>
    </source>
</evidence>
<dbReference type="Gene3D" id="1.20.144.10">
    <property type="entry name" value="Phosphatidic acid phosphatase type 2/haloperoxidase"/>
    <property type="match status" value="1"/>
</dbReference>
<dbReference type="InterPro" id="IPR036938">
    <property type="entry name" value="PAP2/HPO_sf"/>
</dbReference>
<evidence type="ECO:0000259" key="4">
    <source>
        <dbReference type="Pfam" id="PF01569"/>
    </source>
</evidence>
<dbReference type="InterPro" id="IPR000326">
    <property type="entry name" value="PAP2/HPO"/>
</dbReference>
<keyword evidence="2" id="KW-0812">Transmembrane</keyword>
<dbReference type="SUPFAM" id="SSF48317">
    <property type="entry name" value="Acid phosphatase/Vanadium-dependent haloperoxidase"/>
    <property type="match status" value="1"/>
</dbReference>
<keyword evidence="2" id="KW-1133">Transmembrane helix</keyword>
<feature type="transmembrane region" description="Helical" evidence="2">
    <location>
        <begin position="110"/>
        <end position="131"/>
    </location>
</feature>
<dbReference type="Proteomes" id="UP000274843">
    <property type="component" value="Unassembled WGS sequence"/>
</dbReference>
<evidence type="ECO:0000256" key="3">
    <source>
        <dbReference type="SAM" id="SignalP"/>
    </source>
</evidence>
<feature type="transmembrane region" description="Helical" evidence="2">
    <location>
        <begin position="52"/>
        <end position="73"/>
    </location>
</feature>
<name>A0A3N2H330_9PSEU</name>
<feature type="signal peptide" evidence="3">
    <location>
        <begin position="1"/>
        <end position="21"/>
    </location>
</feature>
<comment type="caution">
    <text evidence="5">The sequence shown here is derived from an EMBL/GenBank/DDBJ whole genome shotgun (WGS) entry which is preliminary data.</text>
</comment>
<evidence type="ECO:0000256" key="1">
    <source>
        <dbReference type="SAM" id="MobiDB-lite"/>
    </source>
</evidence>
<dbReference type="EMBL" id="RKHY01000001">
    <property type="protein sequence ID" value="ROS43306.1"/>
    <property type="molecule type" value="Genomic_DNA"/>
</dbReference>